<feature type="active site" evidence="4">
    <location>
        <position position="259"/>
    </location>
</feature>
<evidence type="ECO:0000256" key="2">
    <source>
        <dbReference type="ARBA" id="ARBA00023002"/>
    </source>
</evidence>
<evidence type="ECO:0000259" key="6">
    <source>
        <dbReference type="Pfam" id="PF00171"/>
    </source>
</evidence>
<dbReference type="InterPro" id="IPR016163">
    <property type="entry name" value="Ald_DH_C"/>
</dbReference>
<evidence type="ECO:0000313" key="8">
    <source>
        <dbReference type="Proteomes" id="UP000624041"/>
    </source>
</evidence>
<dbReference type="InterPro" id="IPR016162">
    <property type="entry name" value="Ald_DH_N"/>
</dbReference>
<dbReference type="Pfam" id="PF00171">
    <property type="entry name" value="Aldedh"/>
    <property type="match status" value="1"/>
</dbReference>
<dbReference type="GO" id="GO:0016620">
    <property type="term" value="F:oxidoreductase activity, acting on the aldehyde or oxo group of donors, NAD or NADP as acceptor"/>
    <property type="evidence" value="ECO:0007669"/>
    <property type="project" value="InterPro"/>
</dbReference>
<evidence type="ECO:0000256" key="1">
    <source>
        <dbReference type="ARBA" id="ARBA00009986"/>
    </source>
</evidence>
<evidence type="ECO:0000256" key="5">
    <source>
        <dbReference type="RuleBase" id="RU003345"/>
    </source>
</evidence>
<dbReference type="InterPro" id="IPR029510">
    <property type="entry name" value="Ald_DH_CS_GLU"/>
</dbReference>
<dbReference type="SUPFAM" id="SSF53720">
    <property type="entry name" value="ALDH-like"/>
    <property type="match status" value="1"/>
</dbReference>
<evidence type="ECO:0000313" key="7">
    <source>
        <dbReference type="EMBL" id="GGN58451.1"/>
    </source>
</evidence>
<keyword evidence="2 5" id="KW-0560">Oxidoreductase</keyword>
<evidence type="ECO:0000256" key="3">
    <source>
        <dbReference type="ARBA" id="ARBA00023027"/>
    </source>
</evidence>
<accession>A0A918D221</accession>
<keyword evidence="3" id="KW-0520">NAD</keyword>
<reference evidence="7" key="2">
    <citation type="submission" date="2020-09" db="EMBL/GenBank/DDBJ databases">
        <authorList>
            <person name="Sun Q."/>
            <person name="Ohkuma M."/>
        </authorList>
    </citation>
    <scope>NUCLEOTIDE SEQUENCE</scope>
    <source>
        <strain evidence="7">JCM 17251</strain>
    </source>
</reference>
<dbReference type="Gene3D" id="3.40.309.10">
    <property type="entry name" value="Aldehyde Dehydrogenase, Chain A, domain 2"/>
    <property type="match status" value="1"/>
</dbReference>
<keyword evidence="8" id="KW-1185">Reference proteome</keyword>
<feature type="domain" description="Aldehyde dehydrogenase" evidence="6">
    <location>
        <begin position="22"/>
        <end position="480"/>
    </location>
</feature>
<reference evidence="7" key="1">
    <citation type="journal article" date="2014" name="Int. J. Syst. Evol. Microbiol.">
        <title>Complete genome sequence of Corynebacterium casei LMG S-19264T (=DSM 44701T), isolated from a smear-ripened cheese.</title>
        <authorList>
            <consortium name="US DOE Joint Genome Institute (JGI-PGF)"/>
            <person name="Walter F."/>
            <person name="Albersmeier A."/>
            <person name="Kalinowski J."/>
            <person name="Ruckert C."/>
        </authorList>
    </citation>
    <scope>NUCLEOTIDE SEQUENCE</scope>
    <source>
        <strain evidence="7">JCM 17251</strain>
    </source>
</reference>
<dbReference type="InterPro" id="IPR015590">
    <property type="entry name" value="Aldehyde_DH_dom"/>
</dbReference>
<dbReference type="Gene3D" id="3.40.605.10">
    <property type="entry name" value="Aldehyde Dehydrogenase, Chain A, domain 1"/>
    <property type="match status" value="1"/>
</dbReference>
<evidence type="ECO:0000256" key="4">
    <source>
        <dbReference type="PROSITE-ProRule" id="PRU10007"/>
    </source>
</evidence>
<dbReference type="EMBL" id="BMOS01000012">
    <property type="protein sequence ID" value="GGN58451.1"/>
    <property type="molecule type" value="Genomic_DNA"/>
</dbReference>
<dbReference type="PROSITE" id="PS00687">
    <property type="entry name" value="ALDEHYDE_DEHYDR_GLU"/>
    <property type="match status" value="1"/>
</dbReference>
<dbReference type="Proteomes" id="UP000624041">
    <property type="component" value="Unassembled WGS sequence"/>
</dbReference>
<comment type="caution">
    <text evidence="7">The sequence shown here is derived from an EMBL/GenBank/DDBJ whole genome shotgun (WGS) entry which is preliminary data.</text>
</comment>
<gene>
    <name evidence="7" type="primary">yfmT</name>
    <name evidence="7" type="ORF">GCM10007971_20550</name>
</gene>
<comment type="similarity">
    <text evidence="1 5">Belongs to the aldehyde dehydrogenase family.</text>
</comment>
<protein>
    <submittedName>
        <fullName evidence="7">Aldehyde dehydrogenase YfmT</fullName>
    </submittedName>
</protein>
<dbReference type="PANTHER" id="PTHR42986:SF1">
    <property type="entry name" value="BENZALDEHYDE DEHYDROGENASE YFMT"/>
    <property type="match status" value="1"/>
</dbReference>
<dbReference type="PANTHER" id="PTHR42986">
    <property type="entry name" value="BENZALDEHYDE DEHYDROGENASE YFMT"/>
    <property type="match status" value="1"/>
</dbReference>
<dbReference type="FunFam" id="3.40.309.10:FF:000009">
    <property type="entry name" value="Aldehyde dehydrogenase A"/>
    <property type="match status" value="1"/>
</dbReference>
<dbReference type="InterPro" id="IPR016161">
    <property type="entry name" value="Ald_DH/histidinol_DH"/>
</dbReference>
<name>A0A918D221_9BACI</name>
<sequence length="492" mass="53902">MNERLNEMNYKELASQYINGEWKDGSSDLIIENKNPYNGEIIATYKAASIADLNDAYESAQTVQEKWAKTNPVVQREVFDRAVDYINENHEAIVNIITDEIGGTRLKAEFEIGLVTNLIKEAATFPMRMNGTILPSPIDGKENRVYRVPVGVVGVISPFNFPFFLSMKSVAPALATGNGVVLKPHEHTTITGGTLIAKIFESVGLPKGLLNVITTEISEIGDKFVEHPIPRAISFTGSTKVGKHIGEVAGRNLKEVHLELGGNSALVVLEDADIDLAVSAGVFSRFTHQGQICMSTNRLIVHEDVYDEFVEKYIKTVSGLTCGDPKDPNTIIGPVINERQVKTTVELIEKGIEEGATPLLKGNVKGNVIEPVVFTDVTPDMTIANEEFFAPVVSIMKVANEEEVLNYANQSPYGLSGAIHTRDVERGAELAKRMDTGMIHINDGTINDEPNVAFGGVKNSGIGRLNGEWSLDAFTTTKWISIQHTKRVYPYS</sequence>
<proteinExistence type="inferred from homology"/>
<organism evidence="7 8">
    <name type="scientific">Oceanobacillus indicireducens</name>
    <dbReference type="NCBI Taxonomy" id="1004261"/>
    <lineage>
        <taxon>Bacteria</taxon>
        <taxon>Bacillati</taxon>
        <taxon>Bacillota</taxon>
        <taxon>Bacilli</taxon>
        <taxon>Bacillales</taxon>
        <taxon>Bacillaceae</taxon>
        <taxon>Oceanobacillus</taxon>
    </lineage>
</organism>
<dbReference type="AlphaFoldDB" id="A0A918D221"/>